<proteinExistence type="predicted"/>
<dbReference type="Pfam" id="PF17754">
    <property type="entry name" value="TetR_C_14"/>
    <property type="match status" value="1"/>
</dbReference>
<name>A0A4U0SPI9_9ACTN</name>
<dbReference type="RefSeq" id="WP_136723970.1">
    <property type="nucleotide sequence ID" value="NZ_SUMC01000010.1"/>
</dbReference>
<evidence type="ECO:0000259" key="1">
    <source>
        <dbReference type="Pfam" id="PF17754"/>
    </source>
</evidence>
<feature type="domain" description="MftR C-terminal" evidence="1">
    <location>
        <begin position="17"/>
        <end position="127"/>
    </location>
</feature>
<dbReference type="Gene3D" id="1.10.357.10">
    <property type="entry name" value="Tetracycline Repressor, domain 2"/>
    <property type="match status" value="1"/>
</dbReference>
<dbReference type="AlphaFoldDB" id="A0A4U0SPI9"/>
<dbReference type="Proteomes" id="UP000305778">
    <property type="component" value="Unassembled WGS sequence"/>
</dbReference>
<accession>A0A4U0SPI9</accession>
<evidence type="ECO:0000313" key="2">
    <source>
        <dbReference type="EMBL" id="TKA11093.1"/>
    </source>
</evidence>
<gene>
    <name evidence="2" type="ORF">FCI23_14215</name>
</gene>
<sequence>MHGFGDLGDPGVRPEDEPVWTALRHALEPPVREQAKDLGAALQTAQVVVQSPSTRARLHERNRRWRELLLPEVTRRITSATTGRPDPAASALIASALSCLDAAVEAWVQEDVRLPLPGLLDEAMTAVHPLTSAGDPVAVRGAEA</sequence>
<organism evidence="2 3">
    <name type="scientific">Actinacidiphila oryziradicis</name>
    <dbReference type="NCBI Taxonomy" id="2571141"/>
    <lineage>
        <taxon>Bacteria</taxon>
        <taxon>Bacillati</taxon>
        <taxon>Actinomycetota</taxon>
        <taxon>Actinomycetes</taxon>
        <taxon>Kitasatosporales</taxon>
        <taxon>Streptomycetaceae</taxon>
        <taxon>Actinacidiphila</taxon>
    </lineage>
</organism>
<reference evidence="2 3" key="1">
    <citation type="submission" date="2019-04" db="EMBL/GenBank/DDBJ databases">
        <title>Streptomyces oryziradicis sp. nov., a novel actinomycete isolated from rhizosphere soil of rice (Oryza sativa L.).</title>
        <authorList>
            <person name="Li C."/>
        </authorList>
    </citation>
    <scope>NUCLEOTIDE SEQUENCE [LARGE SCALE GENOMIC DNA]</scope>
    <source>
        <strain evidence="2 3">NEAU-C40</strain>
    </source>
</reference>
<dbReference type="EMBL" id="SUMC01000010">
    <property type="protein sequence ID" value="TKA11093.1"/>
    <property type="molecule type" value="Genomic_DNA"/>
</dbReference>
<evidence type="ECO:0000313" key="3">
    <source>
        <dbReference type="Proteomes" id="UP000305778"/>
    </source>
</evidence>
<dbReference type="InterPro" id="IPR041347">
    <property type="entry name" value="MftR_C"/>
</dbReference>
<dbReference type="OrthoDB" id="8688418at2"/>
<keyword evidence="3" id="KW-1185">Reference proteome</keyword>
<protein>
    <recommendedName>
        <fullName evidence="1">MftR C-terminal domain-containing protein</fullName>
    </recommendedName>
</protein>
<comment type="caution">
    <text evidence="2">The sequence shown here is derived from an EMBL/GenBank/DDBJ whole genome shotgun (WGS) entry which is preliminary data.</text>
</comment>